<dbReference type="InterPro" id="IPR032750">
    <property type="entry name" value="TnsD_C"/>
</dbReference>
<protein>
    <submittedName>
        <fullName evidence="3">TniQ protein</fullName>
    </submittedName>
</protein>
<dbReference type="AlphaFoldDB" id="A0A370G1A8"/>
<gene>
    <name evidence="3" type="ORF">DFR59_12122</name>
</gene>
<evidence type="ECO:0000313" key="3">
    <source>
        <dbReference type="EMBL" id="RDI37525.1"/>
    </source>
</evidence>
<dbReference type="EMBL" id="QQAY01000021">
    <property type="protein sequence ID" value="RDI37525.1"/>
    <property type="molecule type" value="Genomic_DNA"/>
</dbReference>
<evidence type="ECO:0000259" key="2">
    <source>
        <dbReference type="Pfam" id="PF15978"/>
    </source>
</evidence>
<comment type="caution">
    <text evidence="3">The sequence shown here is derived from an EMBL/GenBank/DDBJ whole genome shotgun (WGS) entry which is preliminary data.</text>
</comment>
<dbReference type="OrthoDB" id="470139at2"/>
<sequence>MNTLTYFPEPYPDEDFRSLVYRYHIRTPNNSLADSIYELFEKKTKKLPLFPNKLKTLLSKLPDNKMGNLEKLISDTTWIRLIQIFMSKDQRIEFTNFIMNGSENPFQAYSKVPGDFFAESVRYCPFCLKDDYEGYGECYVHKKHQIKFMDFCHKHFSKLIDKCPNCDEKLTAEYPSKLLRVPFCKNGHDLTKKLPKDMTPKETEFKYTLFNLLCQMSDNWKTIDRDFMKLKILMVLWKENYIHYKGRVLKKELVDSLLANYDSSLLKEVSIDVRHISHNSFISRILVHKYNKNILFYLLLIHDLFNTYEKFISFEFPIANLIPFGEGPWECINKNCDEYTKKVICKNKRLPKISGGSVITAEFSCPYCGYIYVKRWNVNNGLNEKPMIKTLGHKMIKQILEKYLEGKSALQISTEVNCSEFGVRQNLNRIIGSSNVLKKEDRESVRQIIAAYLETSVSDEFQIKKEKYRLNILEYIKDNKNVSRVEIYKENQESYGWLKRYDKEWLETILPQPLSLKRPSKDLTTYDYALSIKINKISKKLYNEYPYQIKKHTILKKLSSTERSRVSKNQLPLSESTLESQIEPLQNYLIRRLPMAIKNLYKANYKNITLESIKKFNKLYRFCDLETEQTIKTILNNRSFTE</sequence>
<dbReference type="RefSeq" id="WP_114747121.1">
    <property type="nucleotide sequence ID" value="NZ_QQAY01000021.1"/>
</dbReference>
<proteinExistence type="predicted"/>
<accession>A0A370G1A8</accession>
<feature type="domain" description="Transposon Tn7 transposition protein TnsD C-terminal" evidence="2">
    <location>
        <begin position="236"/>
        <end position="577"/>
    </location>
</feature>
<evidence type="ECO:0000313" key="4">
    <source>
        <dbReference type="Proteomes" id="UP000255326"/>
    </source>
</evidence>
<evidence type="ECO:0000259" key="1">
    <source>
        <dbReference type="Pfam" id="PF06527"/>
    </source>
</evidence>
<feature type="domain" description="TniQ" evidence="1">
    <location>
        <begin position="6"/>
        <end position="155"/>
    </location>
</feature>
<name>A0A370G1A8_9BACI</name>
<dbReference type="Pfam" id="PF15978">
    <property type="entry name" value="TnsD"/>
    <property type="match status" value="1"/>
</dbReference>
<dbReference type="Proteomes" id="UP000255326">
    <property type="component" value="Unassembled WGS sequence"/>
</dbReference>
<keyword evidence="4" id="KW-1185">Reference proteome</keyword>
<dbReference type="InterPro" id="IPR009492">
    <property type="entry name" value="TniQ"/>
</dbReference>
<organism evidence="3 4">
    <name type="scientific">Falsibacillus pallidus</name>
    <dbReference type="NCBI Taxonomy" id="493781"/>
    <lineage>
        <taxon>Bacteria</taxon>
        <taxon>Bacillati</taxon>
        <taxon>Bacillota</taxon>
        <taxon>Bacilli</taxon>
        <taxon>Bacillales</taxon>
        <taxon>Bacillaceae</taxon>
        <taxon>Falsibacillus</taxon>
    </lineage>
</organism>
<dbReference type="Pfam" id="PF06527">
    <property type="entry name" value="TniQ"/>
    <property type="match status" value="1"/>
</dbReference>
<reference evidence="3 4" key="1">
    <citation type="submission" date="2018-07" db="EMBL/GenBank/DDBJ databases">
        <title>Genomic Encyclopedia of Type Strains, Phase IV (KMG-IV): sequencing the most valuable type-strain genomes for metagenomic binning, comparative biology and taxonomic classification.</title>
        <authorList>
            <person name="Goeker M."/>
        </authorList>
    </citation>
    <scope>NUCLEOTIDE SEQUENCE [LARGE SCALE GENOMIC DNA]</scope>
    <source>
        <strain evidence="3 4">DSM 25281</strain>
    </source>
</reference>